<feature type="region of interest" description="Disordered" evidence="1">
    <location>
        <begin position="1"/>
        <end position="36"/>
    </location>
</feature>
<evidence type="ECO:0000313" key="3">
    <source>
        <dbReference type="Proteomes" id="UP001141552"/>
    </source>
</evidence>
<evidence type="ECO:0000256" key="1">
    <source>
        <dbReference type="SAM" id="MobiDB-lite"/>
    </source>
</evidence>
<comment type="caution">
    <text evidence="2">The sequence shown here is derived from an EMBL/GenBank/DDBJ whole genome shotgun (WGS) entry which is preliminary data.</text>
</comment>
<accession>A0A9Q0FBZ9</accession>
<reference evidence="2" key="1">
    <citation type="submission" date="2022-02" db="EMBL/GenBank/DDBJ databases">
        <authorList>
            <person name="Henning P.M."/>
            <person name="McCubbin A.G."/>
            <person name="Shore J.S."/>
        </authorList>
    </citation>
    <scope>NUCLEOTIDE SEQUENCE</scope>
    <source>
        <strain evidence="2">F60SS</strain>
        <tissue evidence="2">Leaves</tissue>
    </source>
</reference>
<evidence type="ECO:0000313" key="2">
    <source>
        <dbReference type="EMBL" id="KAJ4827587.1"/>
    </source>
</evidence>
<sequence length="249" mass="28371">MCFESETSHPEKKSRLSEGGSESEKGVDKTFEPVEKGGISEVLADYYLKLHPPPPNPDPSQPERKYVGSLDGSGVTFNSFWYPPRWLLNEQLEQQQPITKAIMYKGTFVAPTDEILDKFLATLEDHNQDRLRPYFKTIQKSMGFKVPVDLPLNSNLPFTIIRPFHQYSDPKFRVPIEKLSPRIEKCAHLALSLIDDITGGKHTFVQDVNCANVQGVESANVYRCWCELFFLTFILMNEATSSVRLSKPR</sequence>
<proteinExistence type="predicted"/>
<gene>
    <name evidence="2" type="ORF">Tsubulata_004816</name>
</gene>
<protein>
    <submittedName>
        <fullName evidence="2">Uncharacterized protein</fullName>
    </submittedName>
</protein>
<reference evidence="2" key="2">
    <citation type="journal article" date="2023" name="Plants (Basel)">
        <title>Annotation of the Turnera subulata (Passifloraceae) Draft Genome Reveals the S-Locus Evolved after the Divergence of Turneroideae from Passifloroideae in a Stepwise Manner.</title>
        <authorList>
            <person name="Henning P.M."/>
            <person name="Roalson E.H."/>
            <person name="Mir W."/>
            <person name="McCubbin A.G."/>
            <person name="Shore J.S."/>
        </authorList>
    </citation>
    <scope>NUCLEOTIDE SEQUENCE</scope>
    <source>
        <strain evidence="2">F60SS</strain>
    </source>
</reference>
<dbReference type="EMBL" id="JAKUCV010006391">
    <property type="protein sequence ID" value="KAJ4827587.1"/>
    <property type="molecule type" value="Genomic_DNA"/>
</dbReference>
<feature type="compositionally biased region" description="Basic and acidic residues" evidence="1">
    <location>
        <begin position="1"/>
        <end position="35"/>
    </location>
</feature>
<organism evidence="2 3">
    <name type="scientific">Turnera subulata</name>
    <dbReference type="NCBI Taxonomy" id="218843"/>
    <lineage>
        <taxon>Eukaryota</taxon>
        <taxon>Viridiplantae</taxon>
        <taxon>Streptophyta</taxon>
        <taxon>Embryophyta</taxon>
        <taxon>Tracheophyta</taxon>
        <taxon>Spermatophyta</taxon>
        <taxon>Magnoliopsida</taxon>
        <taxon>eudicotyledons</taxon>
        <taxon>Gunneridae</taxon>
        <taxon>Pentapetalae</taxon>
        <taxon>rosids</taxon>
        <taxon>fabids</taxon>
        <taxon>Malpighiales</taxon>
        <taxon>Passifloraceae</taxon>
        <taxon>Turnera</taxon>
    </lineage>
</organism>
<keyword evidence="3" id="KW-1185">Reference proteome</keyword>
<dbReference type="Proteomes" id="UP001141552">
    <property type="component" value="Unassembled WGS sequence"/>
</dbReference>
<dbReference type="AlphaFoldDB" id="A0A9Q0FBZ9"/>
<name>A0A9Q0FBZ9_9ROSI</name>